<evidence type="ECO:0000313" key="2">
    <source>
        <dbReference type="EMBL" id="PVZ93340.1"/>
    </source>
</evidence>
<dbReference type="EMBL" id="QEOP01000004">
    <property type="protein sequence ID" value="PVZ93340.1"/>
    <property type="molecule type" value="Genomic_DNA"/>
</dbReference>
<feature type="transmembrane region" description="Helical" evidence="1">
    <location>
        <begin position="16"/>
        <end position="42"/>
    </location>
</feature>
<keyword evidence="1" id="KW-0472">Membrane</keyword>
<comment type="caution">
    <text evidence="2">The sequence shown here is derived from an EMBL/GenBank/DDBJ whole genome shotgun (WGS) entry which is preliminary data.</text>
</comment>
<dbReference type="AlphaFoldDB" id="A0A2V1HQT2"/>
<evidence type="ECO:0000256" key="1">
    <source>
        <dbReference type="SAM" id="Phobius"/>
    </source>
</evidence>
<keyword evidence="3" id="KW-1185">Reference proteome</keyword>
<feature type="transmembrane region" description="Helical" evidence="1">
    <location>
        <begin position="54"/>
        <end position="77"/>
    </location>
</feature>
<sequence>MSAPQQNNETSRAQRVLTFMSVAIFGLCALSFIALIAAPALGVTDLTVAPWPTILVFPVIGLPVCIVLIIAVLIINIRRRSR</sequence>
<keyword evidence="1" id="KW-1133">Transmembrane helix</keyword>
<protein>
    <recommendedName>
        <fullName evidence="4">Multidrug ABC transporter ATPase</fullName>
    </recommendedName>
</protein>
<gene>
    <name evidence="2" type="ORF">DDQ50_15275</name>
</gene>
<organism evidence="2 3">
    <name type="scientific">Amnibacterium flavum</name>
    <dbReference type="NCBI Taxonomy" id="2173173"/>
    <lineage>
        <taxon>Bacteria</taxon>
        <taxon>Bacillati</taxon>
        <taxon>Actinomycetota</taxon>
        <taxon>Actinomycetes</taxon>
        <taxon>Micrococcales</taxon>
        <taxon>Microbacteriaceae</taxon>
        <taxon>Amnibacterium</taxon>
    </lineage>
</organism>
<keyword evidence="1" id="KW-0812">Transmembrane</keyword>
<reference evidence="2 3" key="1">
    <citation type="submission" date="2018-05" db="EMBL/GenBank/DDBJ databases">
        <title>Amnibacterium sp. M8JJ-5, whole genome shotgun sequence.</title>
        <authorList>
            <person name="Tuo L."/>
        </authorList>
    </citation>
    <scope>NUCLEOTIDE SEQUENCE [LARGE SCALE GENOMIC DNA]</scope>
    <source>
        <strain evidence="2 3">M8JJ-5</strain>
    </source>
</reference>
<evidence type="ECO:0008006" key="4">
    <source>
        <dbReference type="Google" id="ProtNLM"/>
    </source>
</evidence>
<evidence type="ECO:0000313" key="3">
    <source>
        <dbReference type="Proteomes" id="UP000244893"/>
    </source>
</evidence>
<name>A0A2V1HQT2_9MICO</name>
<proteinExistence type="predicted"/>
<dbReference type="RefSeq" id="WP_116757668.1">
    <property type="nucleotide sequence ID" value="NZ_JBHUEX010000001.1"/>
</dbReference>
<dbReference type="Proteomes" id="UP000244893">
    <property type="component" value="Unassembled WGS sequence"/>
</dbReference>
<accession>A0A2V1HQT2</accession>